<dbReference type="Proteomes" id="UP000585258">
    <property type="component" value="Unassembled WGS sequence"/>
</dbReference>
<evidence type="ECO:0000256" key="1">
    <source>
        <dbReference type="ARBA" id="ARBA00007118"/>
    </source>
</evidence>
<feature type="domain" description="4Fe-4S ferredoxin-type" evidence="6">
    <location>
        <begin position="32"/>
        <end position="61"/>
    </location>
</feature>
<dbReference type="SUPFAM" id="SSF54862">
    <property type="entry name" value="4Fe-4S ferredoxins"/>
    <property type="match status" value="1"/>
</dbReference>
<dbReference type="PROSITE" id="PS00198">
    <property type="entry name" value="4FE4S_FER_1"/>
    <property type="match status" value="2"/>
</dbReference>
<dbReference type="AlphaFoldDB" id="A0A7X0RBS6"/>
<dbReference type="GO" id="GO:0051536">
    <property type="term" value="F:iron-sulfur cluster binding"/>
    <property type="evidence" value="ECO:0007669"/>
    <property type="project" value="UniProtKB-KW"/>
</dbReference>
<evidence type="ECO:0000256" key="2">
    <source>
        <dbReference type="ARBA" id="ARBA00022723"/>
    </source>
</evidence>
<dbReference type="GO" id="GO:0016491">
    <property type="term" value="F:oxidoreductase activity"/>
    <property type="evidence" value="ECO:0007669"/>
    <property type="project" value="UniProtKB-KW"/>
</dbReference>
<keyword evidence="2" id="KW-0479">Metal-binding</keyword>
<sequence length="270" mass="30181">MNLITISQDKCIKCGLCVNECPENVLNFGKNGPEEICPENCIACGHCVAICPREAIDNKKTPLTNQISSKAFPKLSSEEAKNFLRSRRSIRSYKETTVPKEKLIELVNIAHFAPTGSNLQGISYVIVDDRNILDKAIKLTIEKLANDELLTKRFHHYIESYNSKGIDTVLRGAPCLILATADADFTRGRENSIFSLAYLELYAPTLGLGSCWAGVFEKIALNDDSPMLELFNIPKGQKITGAVMIGYPKYNFPRLIDRNPLEVTFYQSRI</sequence>
<gene>
    <name evidence="7" type="ORF">H7E68_00590</name>
</gene>
<dbReference type="CDD" id="cd02143">
    <property type="entry name" value="nitroreductase_FeS-like"/>
    <property type="match status" value="1"/>
</dbReference>
<comment type="similarity">
    <text evidence="1">Belongs to the nitroreductase family.</text>
</comment>
<dbReference type="GO" id="GO:0046872">
    <property type="term" value="F:metal ion binding"/>
    <property type="evidence" value="ECO:0007669"/>
    <property type="project" value="UniProtKB-KW"/>
</dbReference>
<protein>
    <submittedName>
        <fullName evidence="7">Nitroreductase family protein</fullName>
    </submittedName>
</protein>
<dbReference type="SUPFAM" id="SSF55469">
    <property type="entry name" value="FMN-dependent nitroreductase-like"/>
    <property type="match status" value="1"/>
</dbReference>
<comment type="caution">
    <text evidence="7">The sequence shown here is derived from an EMBL/GenBank/DDBJ whole genome shotgun (WGS) entry which is preliminary data.</text>
</comment>
<dbReference type="InterPro" id="IPR000415">
    <property type="entry name" value="Nitroreductase-like"/>
</dbReference>
<organism evidence="7 8">
    <name type="scientific">Clostridium gasigenes</name>
    <dbReference type="NCBI Taxonomy" id="94869"/>
    <lineage>
        <taxon>Bacteria</taxon>
        <taxon>Bacillati</taxon>
        <taxon>Bacillota</taxon>
        <taxon>Clostridia</taxon>
        <taxon>Eubacteriales</taxon>
        <taxon>Clostridiaceae</taxon>
        <taxon>Clostridium</taxon>
    </lineage>
</organism>
<dbReference type="InterPro" id="IPR017896">
    <property type="entry name" value="4Fe4S_Fe-S-bd"/>
</dbReference>
<keyword evidence="4" id="KW-0408">Iron</keyword>
<name>A0A7X0RBS6_9CLOT</name>
<evidence type="ECO:0000256" key="5">
    <source>
        <dbReference type="ARBA" id="ARBA00023014"/>
    </source>
</evidence>
<dbReference type="InterPro" id="IPR017900">
    <property type="entry name" value="4Fe4S_Fe_S_CS"/>
</dbReference>
<evidence type="ECO:0000256" key="4">
    <source>
        <dbReference type="ARBA" id="ARBA00023004"/>
    </source>
</evidence>
<dbReference type="RefSeq" id="WP_185163094.1">
    <property type="nucleotide sequence ID" value="NZ_JACKWV010000024.1"/>
</dbReference>
<dbReference type="PROSITE" id="PS51379">
    <property type="entry name" value="4FE4S_FER_2"/>
    <property type="match status" value="2"/>
</dbReference>
<dbReference type="Gene3D" id="3.30.70.20">
    <property type="match status" value="1"/>
</dbReference>
<evidence type="ECO:0000313" key="7">
    <source>
        <dbReference type="EMBL" id="MBB6713226.1"/>
    </source>
</evidence>
<evidence type="ECO:0000259" key="6">
    <source>
        <dbReference type="PROSITE" id="PS51379"/>
    </source>
</evidence>
<dbReference type="Pfam" id="PF00881">
    <property type="entry name" value="Nitroreductase"/>
    <property type="match status" value="1"/>
</dbReference>
<dbReference type="PANTHER" id="PTHR43673">
    <property type="entry name" value="NAD(P)H NITROREDUCTASE YDGI-RELATED"/>
    <property type="match status" value="1"/>
</dbReference>
<proteinExistence type="inferred from homology"/>
<reference evidence="7 8" key="1">
    <citation type="submission" date="2020-08" db="EMBL/GenBank/DDBJ databases">
        <title>Clostridia isolated from Swiss meat.</title>
        <authorList>
            <person name="Wambui J."/>
            <person name="Stevens M.J.A."/>
            <person name="Stephan R."/>
        </authorList>
    </citation>
    <scope>NUCLEOTIDE SEQUENCE [LARGE SCALE GENOMIC DNA]</scope>
    <source>
        <strain evidence="7 8">CM001</strain>
    </source>
</reference>
<accession>A0A7X0RBS6</accession>
<keyword evidence="5" id="KW-0411">Iron-sulfur</keyword>
<dbReference type="Gene3D" id="3.40.109.10">
    <property type="entry name" value="NADH Oxidase"/>
    <property type="match status" value="1"/>
</dbReference>
<keyword evidence="3" id="KW-0560">Oxidoreductase</keyword>
<evidence type="ECO:0000256" key="3">
    <source>
        <dbReference type="ARBA" id="ARBA00023002"/>
    </source>
</evidence>
<dbReference type="PANTHER" id="PTHR43673:SF10">
    <property type="entry name" value="NADH DEHYDROGENASE_NAD(P)H NITROREDUCTASE XCC3605-RELATED"/>
    <property type="match status" value="1"/>
</dbReference>
<evidence type="ECO:0000313" key="8">
    <source>
        <dbReference type="Proteomes" id="UP000585258"/>
    </source>
</evidence>
<dbReference type="EMBL" id="JACKWY010000001">
    <property type="protein sequence ID" value="MBB6713226.1"/>
    <property type="molecule type" value="Genomic_DNA"/>
</dbReference>
<dbReference type="InterPro" id="IPR029479">
    <property type="entry name" value="Nitroreductase"/>
</dbReference>
<dbReference type="Pfam" id="PF13237">
    <property type="entry name" value="Fer4_10"/>
    <property type="match status" value="1"/>
</dbReference>
<feature type="domain" description="4Fe-4S ferredoxin-type" evidence="6">
    <location>
        <begin position="2"/>
        <end position="31"/>
    </location>
</feature>